<keyword evidence="4" id="KW-0547">Nucleotide-binding</keyword>
<dbReference type="SUPFAM" id="SSF81585">
    <property type="entry name" value="PsbU/PolX domain-like"/>
    <property type="match status" value="1"/>
</dbReference>
<gene>
    <name evidence="16" type="ORF">R5R35_012632</name>
</gene>
<dbReference type="InterPro" id="IPR038718">
    <property type="entry name" value="SNF2-like_sf"/>
</dbReference>
<evidence type="ECO:0000259" key="14">
    <source>
        <dbReference type="PROSITE" id="PS51192"/>
    </source>
</evidence>
<comment type="similarity">
    <text evidence="2">Belongs to the SNF2/RAD54 helicase family.</text>
</comment>
<evidence type="ECO:0000256" key="1">
    <source>
        <dbReference type="ARBA" id="ARBA00004123"/>
    </source>
</evidence>
<dbReference type="AlphaFoldDB" id="A0AAN9V2B1"/>
<evidence type="ECO:0000256" key="2">
    <source>
        <dbReference type="ARBA" id="ARBA00007025"/>
    </source>
</evidence>
<sequence length="848" mass="97030">MSEESSSSDVTSSPSLLTNLRQFRFQKNAMKLKPSKTLPSSPPEVGNRKKVVRRIQESDTEEEVETPVTVTADVIKAREKCLCILVEAFPTVDKMVLQDVLVNHKWNAESAKKELFERYPGQGKRPRSEEDTNSKKKKARKDLDVDGEGSDFDEGDNPNLYKEKVFDSDESGDEMPDELSVDQKQVLQFLSKATIMELKTVPSVSHKKAEAIIEKRPFEDWKDLVEKLKNGKYLGTDILNNVQEFLHMRLQVETLMTKCMKLSKKMASVVLDGTSGIKEQPSLLNDSLTLAGYQMVGLNWLLMMHNQELNGILADEMGLGKTVQVIAFFAHLKESSMENNKKPHHPHVVVVPSSTLDNWRKELERWCPALNVVVYHGSQFERKSMRVKWVHDGMEGVDVILTTYNTMTSTPEEKKMFRVLPFHYAVIDEAHLLKNMTTQRYETMMRVNAEHRILLTGTPLQNTLMELMSLLIFVMPKMFAGKKDHLKSLFTKIPKQGIKENEEPQEKLSMFEQTQVANARQIMKPFVLRRLKADVLKDLPQKTNETLYCPMTESQKEKYDELINAFKNSASGDGGGSDGNETSFIGMLMQLRKLANHPLLLRYHYQDDQLLELAEKLAADPTYKGENKDYIFEDLQCLSDFEIHTLTQEKGLNKYYLPLEMVLESGKFKMFDELLPKLKSEDHRVLIFSQFVIVLNIIEEYLQQRNHLYLRLDGSTPVAERQELIDTYTEDTSIFIFLLSTRAGGVGINLTAADTVIIHDIDFNPHNDKQAEDRCHRVGQSRDVRVIRMLSKGTIEEGIYEKAKEKLTLEREINSEDGKTAETKSVLRLIKETLGFDVPRSVSCAKKS</sequence>
<dbReference type="EC" id="3.6.4.12" evidence="3"/>
<dbReference type="PROSITE" id="PS51192">
    <property type="entry name" value="HELICASE_ATP_BIND_1"/>
    <property type="match status" value="1"/>
</dbReference>
<evidence type="ECO:0000313" key="17">
    <source>
        <dbReference type="Proteomes" id="UP001378592"/>
    </source>
</evidence>
<dbReference type="GO" id="GO:0006325">
    <property type="term" value="P:chromatin organization"/>
    <property type="evidence" value="ECO:0007669"/>
    <property type="project" value="UniProtKB-KW"/>
</dbReference>
<proteinExistence type="inferred from homology"/>
<comment type="subcellular location">
    <subcellularLocation>
        <location evidence="1">Nucleus</location>
    </subcellularLocation>
</comment>
<name>A0AAN9V2B1_9ORTH</name>
<keyword evidence="6" id="KW-0347">Helicase</keyword>
<dbReference type="InterPro" id="IPR000330">
    <property type="entry name" value="SNF2_N"/>
</dbReference>
<organism evidence="16 17">
    <name type="scientific">Gryllus longicercus</name>
    <dbReference type="NCBI Taxonomy" id="2509291"/>
    <lineage>
        <taxon>Eukaryota</taxon>
        <taxon>Metazoa</taxon>
        <taxon>Ecdysozoa</taxon>
        <taxon>Arthropoda</taxon>
        <taxon>Hexapoda</taxon>
        <taxon>Insecta</taxon>
        <taxon>Pterygota</taxon>
        <taxon>Neoptera</taxon>
        <taxon>Polyneoptera</taxon>
        <taxon>Orthoptera</taxon>
        <taxon>Ensifera</taxon>
        <taxon>Gryllidea</taxon>
        <taxon>Grylloidea</taxon>
        <taxon>Gryllidae</taxon>
        <taxon>Gryllinae</taxon>
        <taxon>Gryllus</taxon>
    </lineage>
</organism>
<keyword evidence="17" id="KW-1185">Reference proteome</keyword>
<keyword evidence="7" id="KW-0067">ATP-binding</keyword>
<dbReference type="InterPro" id="IPR014001">
    <property type="entry name" value="Helicase_ATP-bd"/>
</dbReference>
<dbReference type="SMART" id="SM00490">
    <property type="entry name" value="HELICc"/>
    <property type="match status" value="1"/>
</dbReference>
<evidence type="ECO:0000256" key="13">
    <source>
        <dbReference type="SAM" id="MobiDB-lite"/>
    </source>
</evidence>
<dbReference type="SUPFAM" id="SSF52540">
    <property type="entry name" value="P-loop containing nucleoside triphosphate hydrolases"/>
    <property type="match status" value="2"/>
</dbReference>
<dbReference type="CDD" id="cd18793">
    <property type="entry name" value="SF2_C_SNF"/>
    <property type="match status" value="1"/>
</dbReference>
<evidence type="ECO:0000256" key="8">
    <source>
        <dbReference type="ARBA" id="ARBA00022853"/>
    </source>
</evidence>
<dbReference type="EMBL" id="JAZDUA010000649">
    <property type="protein sequence ID" value="KAK7790262.1"/>
    <property type="molecule type" value="Genomic_DNA"/>
</dbReference>
<keyword evidence="5" id="KW-0378">Hydrolase</keyword>
<comment type="function">
    <text evidence="11">DNA helicase that possesses intrinsic ATP-dependent nucleosome-remodeling activity and is both required for DNA repair and heterochromatin organization. Promotes DNA end resection of double-strand breaks (DSBs) following DNA damage: probably acts by weakening histone DNA interactions in nucleosomes flanking DSBs.</text>
</comment>
<evidence type="ECO:0000256" key="7">
    <source>
        <dbReference type="ARBA" id="ARBA00022840"/>
    </source>
</evidence>
<dbReference type="InterPro" id="IPR001650">
    <property type="entry name" value="Helicase_C-like"/>
</dbReference>
<dbReference type="FunFam" id="3.40.50.10810:FF:000014">
    <property type="entry name" value="SWI/SNF-related matrix-associated actin-dependent regulator of chromatin subfamily A containing DEAD/H box 1"/>
    <property type="match status" value="1"/>
</dbReference>
<evidence type="ECO:0000256" key="4">
    <source>
        <dbReference type="ARBA" id="ARBA00022741"/>
    </source>
</evidence>
<dbReference type="PROSITE" id="PS51194">
    <property type="entry name" value="HELICASE_CTER"/>
    <property type="match status" value="1"/>
</dbReference>
<dbReference type="Pfam" id="PF00271">
    <property type="entry name" value="Helicase_C"/>
    <property type="match status" value="1"/>
</dbReference>
<protein>
    <recommendedName>
        <fullName evidence="12">SWI/SNF-related matrix-associated actin-dependent regulator of chromatin subfamily A containing DEAD/H box 1 homolog</fullName>
        <ecNumber evidence="3">3.6.4.12</ecNumber>
    </recommendedName>
</protein>
<dbReference type="GO" id="GO:0005524">
    <property type="term" value="F:ATP binding"/>
    <property type="evidence" value="ECO:0007669"/>
    <property type="project" value="UniProtKB-KW"/>
</dbReference>
<evidence type="ECO:0000256" key="10">
    <source>
        <dbReference type="ARBA" id="ARBA00023242"/>
    </source>
</evidence>
<dbReference type="GO" id="GO:0005634">
    <property type="term" value="C:nucleus"/>
    <property type="evidence" value="ECO:0007669"/>
    <property type="project" value="UniProtKB-SubCell"/>
</dbReference>
<dbReference type="Gene3D" id="3.40.50.300">
    <property type="entry name" value="P-loop containing nucleotide triphosphate hydrolases"/>
    <property type="match status" value="1"/>
</dbReference>
<dbReference type="Pfam" id="PF00176">
    <property type="entry name" value="SNF2-rel_dom"/>
    <property type="match status" value="1"/>
</dbReference>
<reference evidence="16 17" key="1">
    <citation type="submission" date="2024-03" db="EMBL/GenBank/DDBJ databases">
        <title>The genome assembly and annotation of the cricket Gryllus longicercus Weissman &amp; Gray.</title>
        <authorList>
            <person name="Szrajer S."/>
            <person name="Gray D."/>
            <person name="Ylla G."/>
        </authorList>
    </citation>
    <scope>NUCLEOTIDE SEQUENCE [LARGE SCALE GENOMIC DNA]</scope>
    <source>
        <strain evidence="16">DAG 2021-001</strain>
        <tissue evidence="16">Whole body minus gut</tissue>
    </source>
</reference>
<evidence type="ECO:0000256" key="3">
    <source>
        <dbReference type="ARBA" id="ARBA00012551"/>
    </source>
</evidence>
<dbReference type="PANTHER" id="PTHR10799">
    <property type="entry name" value="SNF2/RAD54 HELICASE FAMILY"/>
    <property type="match status" value="1"/>
</dbReference>
<feature type="compositionally biased region" description="Acidic residues" evidence="13">
    <location>
        <begin position="168"/>
        <end position="177"/>
    </location>
</feature>
<keyword evidence="9" id="KW-0238">DNA-binding</keyword>
<evidence type="ECO:0000259" key="15">
    <source>
        <dbReference type="PROSITE" id="PS51194"/>
    </source>
</evidence>
<evidence type="ECO:0000256" key="9">
    <source>
        <dbReference type="ARBA" id="ARBA00023125"/>
    </source>
</evidence>
<evidence type="ECO:0000256" key="6">
    <source>
        <dbReference type="ARBA" id="ARBA00022806"/>
    </source>
</evidence>
<dbReference type="GO" id="GO:0003678">
    <property type="term" value="F:DNA helicase activity"/>
    <property type="evidence" value="ECO:0007669"/>
    <property type="project" value="UniProtKB-EC"/>
</dbReference>
<dbReference type="GO" id="GO:0005694">
    <property type="term" value="C:chromosome"/>
    <property type="evidence" value="ECO:0007669"/>
    <property type="project" value="UniProtKB-ARBA"/>
</dbReference>
<feature type="region of interest" description="Disordered" evidence="13">
    <location>
        <begin position="117"/>
        <end position="177"/>
    </location>
</feature>
<evidence type="ECO:0000313" key="16">
    <source>
        <dbReference type="EMBL" id="KAK7790262.1"/>
    </source>
</evidence>
<feature type="compositionally biased region" description="Acidic residues" evidence="13">
    <location>
        <begin position="145"/>
        <end position="156"/>
    </location>
</feature>
<dbReference type="InterPro" id="IPR027417">
    <property type="entry name" value="P-loop_NTPase"/>
</dbReference>
<feature type="domain" description="Helicase C-terminal" evidence="15">
    <location>
        <begin position="670"/>
        <end position="831"/>
    </location>
</feature>
<dbReference type="Gene3D" id="1.10.150.320">
    <property type="entry name" value="Photosystem II 12 kDa extrinsic protein"/>
    <property type="match status" value="1"/>
</dbReference>
<accession>A0AAN9V2B1</accession>
<dbReference type="InterPro" id="IPR049730">
    <property type="entry name" value="SNF2/RAD54-like_C"/>
</dbReference>
<evidence type="ECO:0000256" key="12">
    <source>
        <dbReference type="ARBA" id="ARBA00069890"/>
    </source>
</evidence>
<dbReference type="SMART" id="SM00487">
    <property type="entry name" value="DEXDc"/>
    <property type="match status" value="1"/>
</dbReference>
<keyword evidence="10" id="KW-0539">Nucleus</keyword>
<dbReference type="Gene3D" id="3.40.50.10810">
    <property type="entry name" value="Tandem AAA-ATPase domain"/>
    <property type="match status" value="1"/>
</dbReference>
<keyword evidence="8" id="KW-0156">Chromatin regulator</keyword>
<feature type="domain" description="Helicase ATP-binding" evidence="14">
    <location>
        <begin position="302"/>
        <end position="477"/>
    </location>
</feature>
<feature type="region of interest" description="Disordered" evidence="13">
    <location>
        <begin position="31"/>
        <end position="50"/>
    </location>
</feature>
<dbReference type="GO" id="GO:0016787">
    <property type="term" value="F:hydrolase activity"/>
    <property type="evidence" value="ECO:0007669"/>
    <property type="project" value="UniProtKB-KW"/>
</dbReference>
<comment type="caution">
    <text evidence="16">The sequence shown here is derived from an EMBL/GenBank/DDBJ whole genome shotgun (WGS) entry which is preliminary data.</text>
</comment>
<evidence type="ECO:0000256" key="5">
    <source>
        <dbReference type="ARBA" id="ARBA00022801"/>
    </source>
</evidence>
<evidence type="ECO:0000256" key="11">
    <source>
        <dbReference type="ARBA" id="ARBA00059294"/>
    </source>
</evidence>
<dbReference type="Proteomes" id="UP001378592">
    <property type="component" value="Unassembled WGS sequence"/>
</dbReference>
<dbReference type="GO" id="GO:0003677">
    <property type="term" value="F:DNA binding"/>
    <property type="evidence" value="ECO:0007669"/>
    <property type="project" value="UniProtKB-KW"/>
</dbReference>